<accession>A0A1G2GUA7</accession>
<comment type="caution">
    <text evidence="4">The sequence shown here is derived from an EMBL/GenBank/DDBJ whole genome shotgun (WGS) entry which is preliminary data.</text>
</comment>
<dbReference type="Proteomes" id="UP000179106">
    <property type="component" value="Unassembled WGS sequence"/>
</dbReference>
<evidence type="ECO:0000256" key="2">
    <source>
        <dbReference type="ARBA" id="ARBA00022679"/>
    </source>
</evidence>
<evidence type="ECO:0000259" key="3">
    <source>
        <dbReference type="Pfam" id="PF13524"/>
    </source>
</evidence>
<proteinExistence type="predicted"/>
<dbReference type="CDD" id="cd03789">
    <property type="entry name" value="GT9_LPS_heptosyltransferase"/>
    <property type="match status" value="1"/>
</dbReference>
<dbReference type="Pfam" id="PF01075">
    <property type="entry name" value="Glyco_transf_9"/>
    <property type="match status" value="1"/>
</dbReference>
<dbReference type="PANTHER" id="PTHR30160">
    <property type="entry name" value="TETRAACYLDISACCHARIDE 4'-KINASE-RELATED"/>
    <property type="match status" value="1"/>
</dbReference>
<dbReference type="GO" id="GO:0005829">
    <property type="term" value="C:cytosol"/>
    <property type="evidence" value="ECO:0007669"/>
    <property type="project" value="TreeGrafter"/>
</dbReference>
<name>A0A1G2GUA7_9BACT</name>
<keyword evidence="2" id="KW-0808">Transferase</keyword>
<dbReference type="GO" id="GO:0008713">
    <property type="term" value="F:ADP-heptose-lipopolysaccharide heptosyltransferase activity"/>
    <property type="evidence" value="ECO:0007669"/>
    <property type="project" value="TreeGrafter"/>
</dbReference>
<protein>
    <recommendedName>
        <fullName evidence="3">Spore protein YkvP/CgeB glycosyl transferase-like domain-containing protein</fullName>
    </recommendedName>
</protein>
<gene>
    <name evidence="4" type="ORF">A3B25_02140</name>
</gene>
<evidence type="ECO:0000256" key="1">
    <source>
        <dbReference type="ARBA" id="ARBA00022676"/>
    </source>
</evidence>
<feature type="domain" description="Spore protein YkvP/CgeB glycosyl transferase-like" evidence="3">
    <location>
        <begin position="707"/>
        <end position="785"/>
    </location>
</feature>
<dbReference type="STRING" id="1802126.A3B25_02140"/>
<dbReference type="GO" id="GO:0009244">
    <property type="term" value="P:lipopolysaccharide core region biosynthetic process"/>
    <property type="evidence" value="ECO:0007669"/>
    <property type="project" value="TreeGrafter"/>
</dbReference>
<dbReference type="PANTHER" id="PTHR30160:SF1">
    <property type="entry name" value="LIPOPOLYSACCHARIDE 1,2-N-ACETYLGLUCOSAMINETRANSFERASE-RELATED"/>
    <property type="match status" value="1"/>
</dbReference>
<dbReference type="EMBL" id="MHNW01000020">
    <property type="protein sequence ID" value="OGZ53398.1"/>
    <property type="molecule type" value="Genomic_DNA"/>
</dbReference>
<keyword evidence="1" id="KW-0328">Glycosyltransferase</keyword>
<dbReference type="InterPro" id="IPR002201">
    <property type="entry name" value="Glyco_trans_9"/>
</dbReference>
<dbReference type="Pfam" id="PF13524">
    <property type="entry name" value="Glyco_trans_1_2"/>
    <property type="match status" value="1"/>
</dbReference>
<dbReference type="AlphaFoldDB" id="A0A1G2GUA7"/>
<dbReference type="InterPro" id="IPR051199">
    <property type="entry name" value="LPS_LOS_Heptosyltrfase"/>
</dbReference>
<reference evidence="4 5" key="1">
    <citation type="journal article" date="2016" name="Nat. Commun.">
        <title>Thousands of microbial genomes shed light on interconnected biogeochemical processes in an aquifer system.</title>
        <authorList>
            <person name="Anantharaman K."/>
            <person name="Brown C.T."/>
            <person name="Hug L.A."/>
            <person name="Sharon I."/>
            <person name="Castelle C.J."/>
            <person name="Probst A.J."/>
            <person name="Thomas B.C."/>
            <person name="Singh A."/>
            <person name="Wilkins M.J."/>
            <person name="Karaoz U."/>
            <person name="Brodie E.L."/>
            <person name="Williams K.H."/>
            <person name="Hubbard S.S."/>
            <person name="Banfield J.F."/>
        </authorList>
    </citation>
    <scope>NUCLEOTIDE SEQUENCE [LARGE SCALE GENOMIC DNA]</scope>
</reference>
<evidence type="ECO:0000313" key="4">
    <source>
        <dbReference type="EMBL" id="OGZ53398.1"/>
    </source>
</evidence>
<dbReference type="InterPro" id="IPR055259">
    <property type="entry name" value="YkvP/CgeB_Glyco_trans-like"/>
</dbReference>
<evidence type="ECO:0000313" key="5">
    <source>
        <dbReference type="Proteomes" id="UP000179106"/>
    </source>
</evidence>
<dbReference type="Gene3D" id="3.40.50.2000">
    <property type="entry name" value="Glycogen Phosphorylase B"/>
    <property type="match status" value="2"/>
</dbReference>
<organism evidence="4 5">
    <name type="scientific">Candidatus Ryanbacteria bacterium RIFCSPLOWO2_01_FULL_48_26</name>
    <dbReference type="NCBI Taxonomy" id="1802126"/>
    <lineage>
        <taxon>Bacteria</taxon>
        <taxon>Candidatus Ryaniibacteriota</taxon>
    </lineage>
</organism>
<dbReference type="SUPFAM" id="SSF53756">
    <property type="entry name" value="UDP-Glycosyltransferase/glycogen phosphorylase"/>
    <property type="match status" value="1"/>
</dbReference>
<sequence length="793" mass="90156">MNGIISYLKFLAKRAVSAFRSLLVLLFGRRVCTSGWENRMLIINLEALGDLVVFTSVLKHYKKRFPEKKIYLLAKSGLGVEGIFKGTFADEIKTLDYRKFSVNPFYGVSVIRDLRNIGFQTVINHDFSAAEINGKWIAVRVGAKEVIGYEGIGAEFTQPFDVHQKKNLRVVMDKIYPRFTRIIPSIDATAGHVKEFPSALRHYIAIYEGATGFVENDYSTFLPLPKGSAVSVFDPKLEKGKYAILGITASVSYKRWPLDRFAEIARFFKQRNMKVVITGSPREKFLADRFELMLKGQIENKIGQTSLDQLLALVKSAACVVTNDTSLVHFAVALGTPSVCITGGGQFGMFSNYGYADTHRWIYKKASCFGDNWRCGKGLLPDTPSPCIAEIGVQEVVKEVEAVLAASQKAVSGAKEFRLGSIGEAVLRSGLPATMRCEQAGRRENAKIKVVYAGVQAENYNPKRIPSFEYSNFYLTLKNMEGVSVVEYPYDPIVGMGKRRFNEKLLEFIRKEKPDMFFAFMLSDELDPTVLDEIKKYTASVAWFADDYWRFWNYSRHFAPHFHSVVTTYSKAAEWYRAAGFTNVVRSQWACNAGVYKPRDVKKDIDVSFVGQWKPQREQSIQALALAGIQVRTYGFGWPNGKIPQDEIPSIFSRSKISLNLSERPSRFSPQVFGRLFFKRSIDRIVPDFHLMDNFRAWRDFAIPHTHARPFELAGCRAFVISGRSADLGECYAEGKEIIFYDSEVDLIEKVRHYLVHDDEREKIAAAGYERTIREHTYEKRFRDLFKVMDFGS</sequence>